<evidence type="ECO:0000256" key="1">
    <source>
        <dbReference type="SAM" id="MobiDB-lite"/>
    </source>
</evidence>
<feature type="region of interest" description="Disordered" evidence="1">
    <location>
        <begin position="74"/>
        <end position="97"/>
    </location>
</feature>
<organism evidence="2 3">
    <name type="scientific">Streptomyces blastmyceticus</name>
    <dbReference type="NCBI Taxonomy" id="68180"/>
    <lineage>
        <taxon>Bacteria</taxon>
        <taxon>Bacillati</taxon>
        <taxon>Actinomycetota</taxon>
        <taxon>Actinomycetes</taxon>
        <taxon>Kitasatosporales</taxon>
        <taxon>Streptomycetaceae</taxon>
        <taxon>Streptomyces</taxon>
    </lineage>
</organism>
<feature type="compositionally biased region" description="Polar residues" evidence="1">
    <location>
        <begin position="1"/>
        <end position="10"/>
    </location>
</feature>
<evidence type="ECO:0000313" key="3">
    <source>
        <dbReference type="Proteomes" id="UP001500063"/>
    </source>
</evidence>
<feature type="region of interest" description="Disordered" evidence="1">
    <location>
        <begin position="1"/>
        <end position="30"/>
    </location>
</feature>
<gene>
    <name evidence="2" type="ORF">GCM10010319_29040</name>
</gene>
<evidence type="ECO:0000313" key="2">
    <source>
        <dbReference type="EMBL" id="GAA0350359.1"/>
    </source>
</evidence>
<protein>
    <submittedName>
        <fullName evidence="2">Uncharacterized protein</fullName>
    </submittedName>
</protein>
<dbReference type="Proteomes" id="UP001500063">
    <property type="component" value="Unassembled WGS sequence"/>
</dbReference>
<name>A0ABN0WYM9_9ACTN</name>
<keyword evidence="3" id="KW-1185">Reference proteome</keyword>
<dbReference type="EMBL" id="BAAABW010000016">
    <property type="protein sequence ID" value="GAA0350359.1"/>
    <property type="molecule type" value="Genomic_DNA"/>
</dbReference>
<accession>A0ABN0WYM9</accession>
<reference evidence="2 3" key="1">
    <citation type="journal article" date="2019" name="Int. J. Syst. Evol. Microbiol.">
        <title>The Global Catalogue of Microorganisms (GCM) 10K type strain sequencing project: providing services to taxonomists for standard genome sequencing and annotation.</title>
        <authorList>
            <consortium name="The Broad Institute Genomics Platform"/>
            <consortium name="The Broad Institute Genome Sequencing Center for Infectious Disease"/>
            <person name="Wu L."/>
            <person name="Ma J."/>
        </authorList>
    </citation>
    <scope>NUCLEOTIDE SEQUENCE [LARGE SCALE GENOMIC DNA]</scope>
    <source>
        <strain evidence="2 3">JCM 4565</strain>
    </source>
</reference>
<sequence>METTSSQGMSTPHGLRISRVPSKPVRREPDGSLAIPLWLQREGRFDADIALRLSPAEAELLHAQLCRALDGVPVMTPADRTPECRKAVHDSKGRPHP</sequence>
<comment type="caution">
    <text evidence="2">The sequence shown here is derived from an EMBL/GenBank/DDBJ whole genome shotgun (WGS) entry which is preliminary data.</text>
</comment>
<feature type="compositionally biased region" description="Basic and acidic residues" evidence="1">
    <location>
        <begin position="80"/>
        <end position="97"/>
    </location>
</feature>
<proteinExistence type="predicted"/>